<evidence type="ECO:0000256" key="3">
    <source>
        <dbReference type="SAM" id="MobiDB-lite"/>
    </source>
</evidence>
<dbReference type="Proteomes" id="UP001642360">
    <property type="component" value="Unassembled WGS sequence"/>
</dbReference>
<feature type="region of interest" description="Disordered" evidence="3">
    <location>
        <begin position="18"/>
        <end position="50"/>
    </location>
</feature>
<dbReference type="EMBL" id="CAUOFW020005727">
    <property type="protein sequence ID" value="CAK9171435.1"/>
    <property type="molecule type" value="Genomic_DNA"/>
</dbReference>
<evidence type="ECO:0000313" key="5">
    <source>
        <dbReference type="Proteomes" id="UP001642360"/>
    </source>
</evidence>
<keyword evidence="1" id="KW-0479">Metal-binding</keyword>
<evidence type="ECO:0000256" key="1">
    <source>
        <dbReference type="ARBA" id="ARBA00022723"/>
    </source>
</evidence>
<name>A0ABC8TPQ0_9AQUA</name>
<dbReference type="PANTHER" id="PTHR48446:SF1">
    <property type="entry name" value="DNA-DIRECTED RNA POLYMERASE SUBUNIT BETA' N-TERMINAL SECTION"/>
    <property type="match status" value="1"/>
</dbReference>
<evidence type="ECO:0000256" key="2">
    <source>
        <dbReference type="ARBA" id="ARBA00022833"/>
    </source>
</evidence>
<dbReference type="SUPFAM" id="SSF64484">
    <property type="entry name" value="beta and beta-prime subunits of DNA dependent RNA-polymerase"/>
    <property type="match status" value="1"/>
</dbReference>
<evidence type="ECO:0000313" key="4">
    <source>
        <dbReference type="EMBL" id="CAK9171435.1"/>
    </source>
</evidence>
<proteinExistence type="predicted"/>
<dbReference type="GO" id="GO:0046872">
    <property type="term" value="F:metal ion binding"/>
    <property type="evidence" value="ECO:0007669"/>
    <property type="project" value="UniProtKB-KW"/>
</dbReference>
<dbReference type="InterPro" id="IPR015700">
    <property type="entry name" value="RPC1"/>
</dbReference>
<keyword evidence="2" id="KW-0862">Zinc</keyword>
<comment type="caution">
    <text evidence="4">The sequence shown here is derived from an EMBL/GenBank/DDBJ whole genome shotgun (WGS) entry which is preliminary data.</text>
</comment>
<protein>
    <submittedName>
        <fullName evidence="4">Uncharacterized protein</fullName>
    </submittedName>
</protein>
<dbReference type="PANTHER" id="PTHR48446">
    <property type="entry name" value="DNA-DIRECTED RNA POLYMERASE SUBUNIT BETA' N-TERMINAL SECTION"/>
    <property type="match status" value="1"/>
</dbReference>
<reference evidence="4 5" key="1">
    <citation type="submission" date="2024-02" db="EMBL/GenBank/DDBJ databases">
        <authorList>
            <person name="Vignale AGUSTIN F."/>
            <person name="Sosa J E."/>
            <person name="Modenutti C."/>
        </authorList>
    </citation>
    <scope>NUCLEOTIDE SEQUENCE [LARGE SCALE GENOMIC DNA]</scope>
</reference>
<organism evidence="4 5">
    <name type="scientific">Ilex paraguariensis</name>
    <name type="common">yerba mate</name>
    <dbReference type="NCBI Taxonomy" id="185542"/>
    <lineage>
        <taxon>Eukaryota</taxon>
        <taxon>Viridiplantae</taxon>
        <taxon>Streptophyta</taxon>
        <taxon>Embryophyta</taxon>
        <taxon>Tracheophyta</taxon>
        <taxon>Spermatophyta</taxon>
        <taxon>Magnoliopsida</taxon>
        <taxon>eudicotyledons</taxon>
        <taxon>Gunneridae</taxon>
        <taxon>Pentapetalae</taxon>
        <taxon>asterids</taxon>
        <taxon>campanulids</taxon>
        <taxon>Aquifoliales</taxon>
        <taxon>Aquifoliaceae</taxon>
        <taxon>Ilex</taxon>
    </lineage>
</organism>
<sequence>METLKVSCSLEMRSDMSGIDETNSKIEDSGPKQGRIGSKVEKNSSDPSCQGHANKHGVCETCHGSFWDFSGHYGNLTFLSQFIMLDKLKCISKSCFRVLLDEKEHVDLLKKIRNARIAPLKKSELAKRIVKWCPAMTSSKSQVFQMQVFVMLFLP</sequence>
<dbReference type="AlphaFoldDB" id="A0ABC8TPQ0"/>
<accession>A0ABC8TPQ0</accession>
<gene>
    <name evidence="4" type="ORF">ILEXP_LOCUS40993</name>
</gene>
<keyword evidence="5" id="KW-1185">Reference proteome</keyword>